<proteinExistence type="predicted"/>
<organism evidence="3 4">
    <name type="scientific">Dichotomicrobium thermohalophilum</name>
    <dbReference type="NCBI Taxonomy" id="933063"/>
    <lineage>
        <taxon>Bacteria</taxon>
        <taxon>Pseudomonadati</taxon>
        <taxon>Pseudomonadota</taxon>
        <taxon>Alphaproteobacteria</taxon>
        <taxon>Hyphomicrobiales</taxon>
        <taxon>Hyphomicrobiaceae</taxon>
        <taxon>Dichotomicrobium</taxon>
    </lineage>
</organism>
<keyword evidence="2" id="KW-1133">Transmembrane helix</keyword>
<evidence type="ECO:0000313" key="3">
    <source>
        <dbReference type="EMBL" id="RIA55063.1"/>
    </source>
</evidence>
<evidence type="ECO:0000313" key="4">
    <source>
        <dbReference type="Proteomes" id="UP000266273"/>
    </source>
</evidence>
<evidence type="ECO:0000256" key="1">
    <source>
        <dbReference type="SAM" id="MobiDB-lite"/>
    </source>
</evidence>
<comment type="caution">
    <text evidence="3">The sequence shown here is derived from an EMBL/GenBank/DDBJ whole genome shotgun (WGS) entry which is preliminary data.</text>
</comment>
<dbReference type="RefSeq" id="WP_170144273.1">
    <property type="nucleotide sequence ID" value="NZ_QXDF01000001.1"/>
</dbReference>
<reference evidence="3 4" key="1">
    <citation type="submission" date="2018-08" db="EMBL/GenBank/DDBJ databases">
        <title>Genomic Encyclopedia of Archaeal and Bacterial Type Strains, Phase II (KMG-II): from individual species to whole genera.</title>
        <authorList>
            <person name="Goeker M."/>
        </authorList>
    </citation>
    <scope>NUCLEOTIDE SEQUENCE [LARGE SCALE GENOMIC DNA]</scope>
    <source>
        <strain evidence="3 4">DSM 5002</strain>
    </source>
</reference>
<keyword evidence="2" id="KW-0472">Membrane</keyword>
<name>A0A397Q2A0_9HYPH</name>
<evidence type="ECO:0000256" key="2">
    <source>
        <dbReference type="SAM" id="Phobius"/>
    </source>
</evidence>
<dbReference type="Proteomes" id="UP000266273">
    <property type="component" value="Unassembled WGS sequence"/>
</dbReference>
<accession>A0A397Q2A0</accession>
<feature type="transmembrane region" description="Helical" evidence="2">
    <location>
        <begin position="29"/>
        <end position="51"/>
    </location>
</feature>
<keyword evidence="4" id="KW-1185">Reference proteome</keyword>
<dbReference type="EMBL" id="QXDF01000001">
    <property type="protein sequence ID" value="RIA55063.1"/>
    <property type="molecule type" value="Genomic_DNA"/>
</dbReference>
<sequence length="52" mass="5907">MKRVQDDEHHEHVELSPEEARQGRPDLPVVYVLVGLVLGTILAVGVIYAYFF</sequence>
<feature type="region of interest" description="Disordered" evidence="1">
    <location>
        <begin position="1"/>
        <end position="22"/>
    </location>
</feature>
<protein>
    <submittedName>
        <fullName evidence="3">Uncharacterized protein</fullName>
    </submittedName>
</protein>
<dbReference type="AlphaFoldDB" id="A0A397Q2A0"/>
<gene>
    <name evidence="3" type="ORF">BXY53_0116</name>
</gene>
<keyword evidence="2" id="KW-0812">Transmembrane</keyword>